<dbReference type="Proteomes" id="UP000217994">
    <property type="component" value="Unassembled WGS sequence"/>
</dbReference>
<keyword evidence="2 6" id="KW-0238">DNA-binding</keyword>
<evidence type="ECO:0000313" key="7">
    <source>
        <dbReference type="Proteomes" id="UP000217994"/>
    </source>
</evidence>
<organism evidence="6 7">
    <name type="scientific">Burkholderia ubonensis subsp. mesacidophila</name>
    <dbReference type="NCBI Taxonomy" id="265293"/>
    <lineage>
        <taxon>Bacteria</taxon>
        <taxon>Pseudomonadati</taxon>
        <taxon>Pseudomonadota</taxon>
        <taxon>Betaproteobacteria</taxon>
        <taxon>Burkholderiales</taxon>
        <taxon>Burkholderiaceae</taxon>
        <taxon>Burkholderia</taxon>
        <taxon>Burkholderia cepacia complex</taxon>
    </lineage>
</organism>
<dbReference type="PANTHER" id="PTHR43214:SF17">
    <property type="entry name" value="TRANSCRIPTIONAL REGULATORY PROTEIN RCSB"/>
    <property type="match status" value="1"/>
</dbReference>
<dbReference type="PRINTS" id="PR00038">
    <property type="entry name" value="HTHLUXR"/>
</dbReference>
<dbReference type="SMART" id="SM00421">
    <property type="entry name" value="HTH_LUXR"/>
    <property type="match status" value="1"/>
</dbReference>
<evidence type="ECO:0000313" key="6">
    <source>
        <dbReference type="EMBL" id="PCE31015.1"/>
    </source>
</evidence>
<dbReference type="GO" id="GO:0003677">
    <property type="term" value="F:DNA binding"/>
    <property type="evidence" value="ECO:0007669"/>
    <property type="project" value="UniProtKB-KW"/>
</dbReference>
<gene>
    <name evidence="6" type="ORF">BZL54_17460</name>
</gene>
<dbReference type="PANTHER" id="PTHR43214">
    <property type="entry name" value="TWO-COMPONENT RESPONSE REGULATOR"/>
    <property type="match status" value="1"/>
</dbReference>
<evidence type="ECO:0000256" key="1">
    <source>
        <dbReference type="ARBA" id="ARBA00022553"/>
    </source>
</evidence>
<dbReference type="SUPFAM" id="SSF46894">
    <property type="entry name" value="C-terminal effector domain of the bipartite response regulators"/>
    <property type="match status" value="1"/>
</dbReference>
<dbReference type="InterPro" id="IPR011006">
    <property type="entry name" value="CheY-like_superfamily"/>
</dbReference>
<dbReference type="CDD" id="cd17535">
    <property type="entry name" value="REC_NarL-like"/>
    <property type="match status" value="1"/>
</dbReference>
<dbReference type="InterPro" id="IPR001789">
    <property type="entry name" value="Sig_transdc_resp-reg_receiver"/>
</dbReference>
<dbReference type="PROSITE" id="PS50043">
    <property type="entry name" value="HTH_LUXR_2"/>
    <property type="match status" value="1"/>
</dbReference>
<dbReference type="CDD" id="cd06170">
    <property type="entry name" value="LuxR_C_like"/>
    <property type="match status" value="1"/>
</dbReference>
<name>A0A2A4FCZ8_9BURK</name>
<dbReference type="PROSITE" id="PS50110">
    <property type="entry name" value="RESPONSE_REGULATORY"/>
    <property type="match status" value="1"/>
</dbReference>
<feature type="modified residue" description="4-aspartylphosphate" evidence="3">
    <location>
        <position position="59"/>
    </location>
</feature>
<dbReference type="EMBL" id="MTZU01000052">
    <property type="protein sequence ID" value="PCE31015.1"/>
    <property type="molecule type" value="Genomic_DNA"/>
</dbReference>
<feature type="domain" description="HTH luxR-type" evidence="4">
    <location>
        <begin position="148"/>
        <end position="213"/>
    </location>
</feature>
<keyword evidence="1 3" id="KW-0597">Phosphoprotein</keyword>
<comment type="caution">
    <text evidence="6">The sequence shown here is derived from an EMBL/GenBank/DDBJ whole genome shotgun (WGS) entry which is preliminary data.</text>
</comment>
<reference evidence="6 7" key="1">
    <citation type="submission" date="2017-01" db="EMBL/GenBank/DDBJ databases">
        <title>Whole-Genome Shotgun Sequencing of Two beta-Proteobacterial Species in Search of the Bulgecin Biosynthetic Cluster.</title>
        <authorList>
            <person name="Horsman M.E."/>
            <person name="Marous D.R."/>
            <person name="Li R."/>
            <person name="Oliver R.A."/>
            <person name="Byun B."/>
            <person name="Emrich S.J."/>
            <person name="Boggess B."/>
            <person name="Townsend C.A."/>
            <person name="Mobashery S."/>
        </authorList>
    </citation>
    <scope>NUCLEOTIDE SEQUENCE [LARGE SCALE GENOMIC DNA]</scope>
    <source>
        <strain evidence="6 7">ATCC 31433</strain>
    </source>
</reference>
<evidence type="ECO:0000256" key="2">
    <source>
        <dbReference type="ARBA" id="ARBA00023125"/>
    </source>
</evidence>
<evidence type="ECO:0000259" key="5">
    <source>
        <dbReference type="PROSITE" id="PS50110"/>
    </source>
</evidence>
<dbReference type="InterPro" id="IPR016032">
    <property type="entry name" value="Sig_transdc_resp-reg_C-effctor"/>
</dbReference>
<evidence type="ECO:0000256" key="3">
    <source>
        <dbReference type="PROSITE-ProRule" id="PRU00169"/>
    </source>
</evidence>
<dbReference type="InterPro" id="IPR058245">
    <property type="entry name" value="NreC/VraR/RcsB-like_REC"/>
</dbReference>
<feature type="domain" description="Response regulatory" evidence="5">
    <location>
        <begin position="8"/>
        <end position="128"/>
    </location>
</feature>
<proteinExistence type="predicted"/>
<dbReference type="Gene3D" id="1.10.10.10">
    <property type="entry name" value="Winged helix-like DNA-binding domain superfamily/Winged helix DNA-binding domain"/>
    <property type="match status" value="1"/>
</dbReference>
<dbReference type="InterPro" id="IPR039420">
    <property type="entry name" value="WalR-like"/>
</dbReference>
<dbReference type="Gene3D" id="3.40.50.2300">
    <property type="match status" value="1"/>
</dbReference>
<dbReference type="AlphaFoldDB" id="A0A2A4FCZ8"/>
<dbReference type="SUPFAM" id="SSF52172">
    <property type="entry name" value="CheY-like"/>
    <property type="match status" value="1"/>
</dbReference>
<dbReference type="GO" id="GO:0000160">
    <property type="term" value="P:phosphorelay signal transduction system"/>
    <property type="evidence" value="ECO:0007669"/>
    <property type="project" value="InterPro"/>
</dbReference>
<protein>
    <submittedName>
        <fullName evidence="6">DNA-binding response regulator</fullName>
    </submittedName>
</protein>
<dbReference type="Pfam" id="PF00072">
    <property type="entry name" value="Response_reg"/>
    <property type="match status" value="1"/>
</dbReference>
<accession>A0A2A4FCZ8</accession>
<evidence type="ECO:0000259" key="4">
    <source>
        <dbReference type="PROSITE" id="PS50043"/>
    </source>
</evidence>
<dbReference type="InterPro" id="IPR036388">
    <property type="entry name" value="WH-like_DNA-bd_sf"/>
</dbReference>
<dbReference type="Pfam" id="PF00196">
    <property type="entry name" value="GerE"/>
    <property type="match status" value="1"/>
</dbReference>
<dbReference type="SMART" id="SM00448">
    <property type="entry name" value="REC"/>
    <property type="match status" value="1"/>
</dbReference>
<dbReference type="InterPro" id="IPR000792">
    <property type="entry name" value="Tscrpt_reg_LuxR_C"/>
</dbReference>
<dbReference type="GO" id="GO:0006355">
    <property type="term" value="P:regulation of DNA-templated transcription"/>
    <property type="evidence" value="ECO:0007669"/>
    <property type="project" value="InterPro"/>
</dbReference>
<sequence>MRDMNAITIAIADDHPVVLELLDRLLQCTPPFRVVHSCRSGAALIAALMQAPVDIAVVDYSMSRGERPLDGLPLLRKLRSSAPRTRCVMFTAQSNPSVLAAALRLGVAAIVSKEDPVDEIVRACRRLDASGTCYLSPTARAMFARGDAPGRESALTARELDVVRLFASGHTLQDIAKQLGRSISTVSTQKHTAMRKLQADTNIHLIRYAYENGLI</sequence>